<name>A0A0E4C728_ANOGA</name>
<reference evidence="1" key="1">
    <citation type="submission" date="2015-03" db="EMBL/GenBank/DDBJ databases">
        <title>Long non-coding RNA discovery across the genus Anopheles reveals conserved secondary structures within and beyond the Gambiae complex.</title>
        <authorList>
            <person name="Jenkins A."/>
            <person name="Waterhouse R."/>
            <person name="Muskavitch M."/>
        </authorList>
    </citation>
    <scope>NUCLEOTIDE SEQUENCE</scope>
    <source>
        <tissue evidence="1">Whole body</tissue>
    </source>
</reference>
<proteinExistence type="predicted"/>
<dbReference type="AlphaFoldDB" id="A0A0E4C728"/>
<accession>A0A0E4C728</accession>
<dbReference type="EMBL" id="HACL01000109">
    <property type="protein sequence ID" value="CFW94403.1"/>
    <property type="molecule type" value="Transcribed_RNA"/>
</dbReference>
<sequence length="101" mass="11400">MPNWASLSSTFLVGHESGILMTCPSHRILPAFSTVRMLGFPHSPAILLLHAICSNTPPKMVRSMRHSHTPRAFASSARMRINMRYISHFVRDRSLLDLSSR</sequence>
<organism evidence="1">
    <name type="scientific">Anopheles gambiae</name>
    <name type="common">African malaria mosquito</name>
    <dbReference type="NCBI Taxonomy" id="7165"/>
    <lineage>
        <taxon>Eukaryota</taxon>
        <taxon>Metazoa</taxon>
        <taxon>Ecdysozoa</taxon>
        <taxon>Arthropoda</taxon>
        <taxon>Hexapoda</taxon>
        <taxon>Insecta</taxon>
        <taxon>Pterygota</taxon>
        <taxon>Neoptera</taxon>
        <taxon>Endopterygota</taxon>
        <taxon>Diptera</taxon>
        <taxon>Nematocera</taxon>
        <taxon>Culicoidea</taxon>
        <taxon>Culicidae</taxon>
        <taxon>Anophelinae</taxon>
        <taxon>Anopheles</taxon>
    </lineage>
</organism>
<evidence type="ECO:0000313" key="1">
    <source>
        <dbReference type="EMBL" id="CFW94403.1"/>
    </source>
</evidence>
<protein>
    <submittedName>
        <fullName evidence="1">Uncharacterized protein</fullName>
    </submittedName>
</protein>